<proteinExistence type="inferred from homology"/>
<dbReference type="EMBL" id="PELM01000295">
    <property type="protein sequence ID" value="RTH01947.1"/>
    <property type="molecule type" value="Genomic_DNA"/>
</dbReference>
<evidence type="ECO:0000256" key="1">
    <source>
        <dbReference type="ARBA" id="ARBA00006638"/>
    </source>
</evidence>
<keyword evidence="3" id="KW-0234">DNA repair</keyword>
<name>A0A430R3M2_THESC</name>
<feature type="non-terminal residue" evidence="4">
    <location>
        <position position="1"/>
    </location>
</feature>
<evidence type="ECO:0000256" key="2">
    <source>
        <dbReference type="ARBA" id="ARBA00022763"/>
    </source>
</evidence>
<gene>
    <name evidence="4" type="ORF">CSW50_08615</name>
</gene>
<evidence type="ECO:0000313" key="4">
    <source>
        <dbReference type="EMBL" id="RTH01947.1"/>
    </source>
</evidence>
<comment type="caution">
    <text evidence="4">The sequence shown here is derived from an EMBL/GenBank/DDBJ whole genome shotgun (WGS) entry which is preliminary data.</text>
</comment>
<sequence>VRCRLTILGITKEDVGEGDSLKAAFSDALKRAAVKFGVSRYLYSLPSQWVDLDDSGNIHPKALKKLQQLLVAEDEEEEDEI</sequence>
<accession>A0A430R3M2</accession>
<dbReference type="Proteomes" id="UP000288082">
    <property type="component" value="Unassembled WGS sequence"/>
</dbReference>
<dbReference type="Pfam" id="PF04098">
    <property type="entry name" value="Rad52_Rad22"/>
    <property type="match status" value="1"/>
</dbReference>
<protein>
    <submittedName>
        <fullName evidence="4">Rad52/22 double-strand break repair protein</fullName>
    </submittedName>
</protein>
<dbReference type="GO" id="GO:0006281">
    <property type="term" value="P:DNA repair"/>
    <property type="evidence" value="ECO:0007669"/>
    <property type="project" value="UniProtKB-KW"/>
</dbReference>
<evidence type="ECO:0000256" key="3">
    <source>
        <dbReference type="ARBA" id="ARBA00023204"/>
    </source>
</evidence>
<dbReference type="RefSeq" id="WP_253665285.1">
    <property type="nucleotide sequence ID" value="NZ_PELM01000295.1"/>
</dbReference>
<organism evidence="4 5">
    <name type="scientific">Thermus scotoductus</name>
    <dbReference type="NCBI Taxonomy" id="37636"/>
    <lineage>
        <taxon>Bacteria</taxon>
        <taxon>Thermotogati</taxon>
        <taxon>Deinococcota</taxon>
        <taxon>Deinococci</taxon>
        <taxon>Thermales</taxon>
        <taxon>Thermaceae</taxon>
        <taxon>Thermus</taxon>
    </lineage>
</organism>
<dbReference type="AlphaFoldDB" id="A0A430R3M2"/>
<dbReference type="InterPro" id="IPR041247">
    <property type="entry name" value="Rad52_fam"/>
</dbReference>
<keyword evidence="2" id="KW-0227">DNA damage</keyword>
<comment type="similarity">
    <text evidence="1">Belongs to the RAD52 family.</text>
</comment>
<evidence type="ECO:0000313" key="5">
    <source>
        <dbReference type="Proteomes" id="UP000288082"/>
    </source>
</evidence>
<reference evidence="4 5" key="1">
    <citation type="journal article" date="2019" name="Extremophiles">
        <title>Biogeography of thermophiles and predominance of Thermus scotoductus in domestic water heaters.</title>
        <authorList>
            <person name="Wilpiszeski R.L."/>
            <person name="Zhang Z."/>
            <person name="House C.H."/>
        </authorList>
    </citation>
    <scope>NUCLEOTIDE SEQUENCE [LARGE SCALE GENOMIC DNA]</scope>
    <source>
        <strain evidence="4 5">38_S38</strain>
    </source>
</reference>